<dbReference type="GO" id="GO:0046503">
    <property type="term" value="P:glycerolipid catabolic process"/>
    <property type="evidence" value="ECO:0007669"/>
    <property type="project" value="TreeGrafter"/>
</dbReference>
<organism evidence="2">
    <name type="scientific">Arthrobacter sp. K5</name>
    <dbReference type="NCBI Taxonomy" id="2839623"/>
    <lineage>
        <taxon>Bacteria</taxon>
        <taxon>Bacillati</taxon>
        <taxon>Actinomycetota</taxon>
        <taxon>Actinomycetes</taxon>
        <taxon>Micrococcales</taxon>
        <taxon>Micrococcaceae</taxon>
        <taxon>Arthrobacter</taxon>
    </lineage>
</organism>
<keyword evidence="2" id="KW-0378">Hydrolase</keyword>
<sequence length="261" mass="28276">MTFTHGYAANGELRMYYEVHGRPTTDTTPLLLIPGGGSTIQTNFARLIPLLAAQRQVIAVDEEGHGRTLPTDRPLTAENSAGDVVAVLDRLQLDSVDVLGFSAGGHTALALAMQHPGRVRRLVAASTFFSRDAVPDEFWEGMKTATLDNMPAAYKDADRSLNPEPGHLERLFELDRQRIVGFPGWSEQDLGKITAPTLVLCADQDVMGPEHAMRMSRAIPGARLLIVPGGHGDYLGELAASDGDLKALHATFPQLLRFLDA</sequence>
<dbReference type="GO" id="GO:0004806">
    <property type="term" value="F:triacylglycerol lipase activity"/>
    <property type="evidence" value="ECO:0007669"/>
    <property type="project" value="TreeGrafter"/>
</dbReference>
<accession>A0AAU8EXB5</accession>
<evidence type="ECO:0000313" key="2">
    <source>
        <dbReference type="EMBL" id="XCH13450.1"/>
    </source>
</evidence>
<proteinExistence type="predicted"/>
<dbReference type="AlphaFoldDB" id="A0AAU8EXB5"/>
<evidence type="ECO:0000259" key="1">
    <source>
        <dbReference type="Pfam" id="PF12697"/>
    </source>
</evidence>
<feature type="domain" description="AB hydrolase-1" evidence="1">
    <location>
        <begin position="30"/>
        <end position="231"/>
    </location>
</feature>
<dbReference type="PRINTS" id="PR00111">
    <property type="entry name" value="ABHYDROLASE"/>
</dbReference>
<dbReference type="PANTHER" id="PTHR43433">
    <property type="entry name" value="HYDROLASE, ALPHA/BETA FOLD FAMILY PROTEIN"/>
    <property type="match status" value="1"/>
</dbReference>
<dbReference type="Pfam" id="PF12697">
    <property type="entry name" value="Abhydrolase_6"/>
    <property type="match status" value="1"/>
</dbReference>
<dbReference type="InterPro" id="IPR050471">
    <property type="entry name" value="AB_hydrolase"/>
</dbReference>
<gene>
    <name evidence="2" type="ORF">ABRP34_10885</name>
</gene>
<dbReference type="InterPro" id="IPR029058">
    <property type="entry name" value="AB_hydrolase_fold"/>
</dbReference>
<dbReference type="SUPFAM" id="SSF53474">
    <property type="entry name" value="alpha/beta-Hydrolases"/>
    <property type="match status" value="1"/>
</dbReference>
<dbReference type="EMBL" id="CP159279">
    <property type="protein sequence ID" value="XCH13450.1"/>
    <property type="molecule type" value="Genomic_DNA"/>
</dbReference>
<dbReference type="PANTHER" id="PTHR43433:SF5">
    <property type="entry name" value="AB HYDROLASE-1 DOMAIN-CONTAINING PROTEIN"/>
    <property type="match status" value="1"/>
</dbReference>
<protein>
    <submittedName>
        <fullName evidence="2">Alpha/beta hydrolase</fullName>
    </submittedName>
</protein>
<reference evidence="2" key="1">
    <citation type="submission" date="2024-06" db="EMBL/GenBank/DDBJ databases">
        <title>Biodegradation of dimethachlon by Arthrobacter sp. K5: mechanistic insights and ecological implications.</title>
        <authorList>
            <person name="Hu S."/>
            <person name="Lu P."/>
        </authorList>
    </citation>
    <scope>NUCLEOTIDE SEQUENCE</scope>
    <source>
        <strain evidence="2">K5</strain>
    </source>
</reference>
<name>A0AAU8EXB5_9MICC</name>
<dbReference type="InterPro" id="IPR000073">
    <property type="entry name" value="AB_hydrolase_1"/>
</dbReference>
<dbReference type="Gene3D" id="3.40.50.1820">
    <property type="entry name" value="alpha/beta hydrolase"/>
    <property type="match status" value="1"/>
</dbReference>
<dbReference type="RefSeq" id="WP_353713236.1">
    <property type="nucleotide sequence ID" value="NZ_CP159279.1"/>
</dbReference>